<dbReference type="Proteomes" id="UP000596661">
    <property type="component" value="Chromosome 4"/>
</dbReference>
<feature type="domain" description="RNase H type-1" evidence="1">
    <location>
        <begin position="251"/>
        <end position="371"/>
    </location>
</feature>
<dbReference type="Gramene" id="evm.model.04.650">
    <property type="protein sequence ID" value="cds.evm.model.04.650"/>
    <property type="gene ID" value="evm.TU.04.650"/>
</dbReference>
<protein>
    <recommendedName>
        <fullName evidence="1">RNase H type-1 domain-containing protein</fullName>
    </recommendedName>
</protein>
<accession>A0A803PI90</accession>
<dbReference type="Pfam" id="PF13456">
    <property type="entry name" value="RVT_3"/>
    <property type="match status" value="1"/>
</dbReference>
<dbReference type="CDD" id="cd06222">
    <property type="entry name" value="RNase_H_like"/>
    <property type="match status" value="1"/>
</dbReference>
<proteinExistence type="predicted"/>
<dbReference type="GO" id="GO:0003676">
    <property type="term" value="F:nucleic acid binding"/>
    <property type="evidence" value="ECO:0007669"/>
    <property type="project" value="InterPro"/>
</dbReference>
<dbReference type="Gene3D" id="3.30.420.10">
    <property type="entry name" value="Ribonuclease H-like superfamily/Ribonuclease H"/>
    <property type="match status" value="1"/>
</dbReference>
<dbReference type="InterPro" id="IPR044730">
    <property type="entry name" value="RNase_H-like_dom_plant"/>
</dbReference>
<dbReference type="InterPro" id="IPR053151">
    <property type="entry name" value="RNase_H-like"/>
</dbReference>
<evidence type="ECO:0000259" key="1">
    <source>
        <dbReference type="Pfam" id="PF13456"/>
    </source>
</evidence>
<keyword evidence="3" id="KW-1185">Reference proteome</keyword>
<reference evidence="2" key="1">
    <citation type="submission" date="2018-11" db="EMBL/GenBank/DDBJ databases">
        <authorList>
            <person name="Grassa J C."/>
        </authorList>
    </citation>
    <scope>NUCLEOTIDE SEQUENCE [LARGE SCALE GENOMIC DNA]</scope>
</reference>
<evidence type="ECO:0000313" key="2">
    <source>
        <dbReference type="EnsemblPlants" id="cds.evm.model.04.650"/>
    </source>
</evidence>
<dbReference type="InterPro" id="IPR036397">
    <property type="entry name" value="RNaseH_sf"/>
</dbReference>
<dbReference type="InterPro" id="IPR002156">
    <property type="entry name" value="RNaseH_domain"/>
</dbReference>
<dbReference type="EnsemblPlants" id="evm.model.04.650">
    <property type="protein sequence ID" value="cds.evm.model.04.650"/>
    <property type="gene ID" value="evm.TU.04.650"/>
</dbReference>
<dbReference type="EMBL" id="UZAU01000366">
    <property type="status" value="NOT_ANNOTATED_CDS"/>
    <property type="molecule type" value="Genomic_DNA"/>
</dbReference>
<reference evidence="2" key="2">
    <citation type="submission" date="2021-03" db="UniProtKB">
        <authorList>
            <consortium name="EnsemblPlants"/>
        </authorList>
    </citation>
    <scope>IDENTIFICATION</scope>
</reference>
<organism evidence="2 3">
    <name type="scientific">Cannabis sativa</name>
    <name type="common">Hemp</name>
    <name type="synonym">Marijuana</name>
    <dbReference type="NCBI Taxonomy" id="3483"/>
    <lineage>
        <taxon>Eukaryota</taxon>
        <taxon>Viridiplantae</taxon>
        <taxon>Streptophyta</taxon>
        <taxon>Embryophyta</taxon>
        <taxon>Tracheophyta</taxon>
        <taxon>Spermatophyta</taxon>
        <taxon>Magnoliopsida</taxon>
        <taxon>eudicotyledons</taxon>
        <taxon>Gunneridae</taxon>
        <taxon>Pentapetalae</taxon>
        <taxon>rosids</taxon>
        <taxon>fabids</taxon>
        <taxon>Rosales</taxon>
        <taxon>Cannabaceae</taxon>
        <taxon>Cannabis</taxon>
    </lineage>
</organism>
<dbReference type="PANTHER" id="PTHR47723">
    <property type="entry name" value="OS05G0353850 PROTEIN"/>
    <property type="match status" value="1"/>
</dbReference>
<dbReference type="InterPro" id="IPR012337">
    <property type="entry name" value="RNaseH-like_sf"/>
</dbReference>
<dbReference type="SUPFAM" id="SSF53098">
    <property type="entry name" value="Ribonuclease H-like"/>
    <property type="match status" value="1"/>
</dbReference>
<dbReference type="AlphaFoldDB" id="A0A803PI90"/>
<name>A0A803PI90_CANSA</name>
<dbReference type="PANTHER" id="PTHR47723:SF24">
    <property type="entry name" value="RNASE H TYPE-1 DOMAIN-CONTAINING PROTEIN"/>
    <property type="match status" value="1"/>
</dbReference>
<dbReference type="GO" id="GO:0004523">
    <property type="term" value="F:RNA-DNA hybrid ribonuclease activity"/>
    <property type="evidence" value="ECO:0007669"/>
    <property type="project" value="InterPro"/>
</dbReference>
<evidence type="ECO:0000313" key="3">
    <source>
        <dbReference type="Proteomes" id="UP000596661"/>
    </source>
</evidence>
<sequence length="398" mass="44470">MHPDKAPGPGRMGPGFFQKHWDIKGSNVIKIVQEFVASGSFPQYLNETNLVLIPKKKNFSNMGDVRPISVMLLISTFILGRLISDNVMVAFEVMHYLKRKSKGLSGLIKKLESQRVIQGCKVARGAPLITHMLFANDSMPEATKGSLYLRLPNIIGRNKNAVLGFLKNKWKSASSKGQGIIWMSWDRMENHKLDGDFLSTELGDNPSFVRRSTWSTQSLVRLGARRTVGTGDSGDGAELWTKPEENSIKINVDAATFEQENKYGFGIVACNHLGDLITALSGCYGGNFAAEFIEVMAIKEALSWVKGQHWEQVIIETDSLISVQAIRSQQKMFSTFGLIVADCKVLLCTLHNVQLLFIKRLANRVAHYVARNDRFNTGCSLYVFHVSKDLKNLMYSEC</sequence>